<keyword evidence="3" id="KW-1185">Reference proteome</keyword>
<dbReference type="Gene3D" id="3.30.1520.10">
    <property type="entry name" value="Phox-like domain"/>
    <property type="match status" value="1"/>
</dbReference>
<reference evidence="2 3" key="1">
    <citation type="journal article" date="2014" name="Genome Biol. Evol.">
        <title>The secreted proteins of Achlya hypogyna and Thraustotheca clavata identify the ancestral oomycete secretome and reveal gene acquisitions by horizontal gene transfer.</title>
        <authorList>
            <person name="Misner I."/>
            <person name="Blouin N."/>
            <person name="Leonard G."/>
            <person name="Richards T.A."/>
            <person name="Lane C.E."/>
        </authorList>
    </citation>
    <scope>NUCLEOTIDE SEQUENCE [LARGE SCALE GENOMIC DNA]</scope>
    <source>
        <strain evidence="2 3">ATCC 48635</strain>
    </source>
</reference>
<dbReference type="SUPFAM" id="SSF64268">
    <property type="entry name" value="PX domain"/>
    <property type="match status" value="1"/>
</dbReference>
<dbReference type="PROSITE" id="PS50195">
    <property type="entry name" value="PX"/>
    <property type="match status" value="1"/>
</dbReference>
<dbReference type="Proteomes" id="UP000243579">
    <property type="component" value="Unassembled WGS sequence"/>
</dbReference>
<organism evidence="2 3">
    <name type="scientific">Achlya hypogyna</name>
    <name type="common">Oomycete</name>
    <name type="synonym">Protoachlya hypogyna</name>
    <dbReference type="NCBI Taxonomy" id="1202772"/>
    <lineage>
        <taxon>Eukaryota</taxon>
        <taxon>Sar</taxon>
        <taxon>Stramenopiles</taxon>
        <taxon>Oomycota</taxon>
        <taxon>Saprolegniomycetes</taxon>
        <taxon>Saprolegniales</taxon>
        <taxon>Achlyaceae</taxon>
        <taxon>Achlya</taxon>
    </lineage>
</organism>
<dbReference type="Pfam" id="PF00787">
    <property type="entry name" value="PX"/>
    <property type="match status" value="1"/>
</dbReference>
<dbReference type="OrthoDB" id="68117at2759"/>
<accession>A0A1V9ZIR7</accession>
<evidence type="ECO:0000259" key="1">
    <source>
        <dbReference type="PROSITE" id="PS50195"/>
    </source>
</evidence>
<gene>
    <name evidence="2" type="ORF">ACHHYP_20457</name>
</gene>
<comment type="caution">
    <text evidence="2">The sequence shown here is derived from an EMBL/GenBank/DDBJ whole genome shotgun (WGS) entry which is preliminary data.</text>
</comment>
<dbReference type="GO" id="GO:0035091">
    <property type="term" value="F:phosphatidylinositol binding"/>
    <property type="evidence" value="ECO:0007669"/>
    <property type="project" value="InterPro"/>
</dbReference>
<name>A0A1V9ZIR7_ACHHY</name>
<proteinExistence type="predicted"/>
<dbReference type="InterPro" id="IPR036871">
    <property type="entry name" value="PX_dom_sf"/>
</dbReference>
<dbReference type="CDD" id="cd06093">
    <property type="entry name" value="PX_domain"/>
    <property type="match status" value="1"/>
</dbReference>
<evidence type="ECO:0000313" key="2">
    <source>
        <dbReference type="EMBL" id="OQR97710.1"/>
    </source>
</evidence>
<protein>
    <recommendedName>
        <fullName evidence="1">PX domain-containing protein</fullName>
    </recommendedName>
</protein>
<dbReference type="EMBL" id="JNBR01000098">
    <property type="protein sequence ID" value="OQR97710.1"/>
    <property type="molecule type" value="Genomic_DNA"/>
</dbReference>
<dbReference type="InterPro" id="IPR001683">
    <property type="entry name" value="PX_dom"/>
</dbReference>
<evidence type="ECO:0000313" key="3">
    <source>
        <dbReference type="Proteomes" id="UP000243579"/>
    </source>
</evidence>
<feature type="domain" description="PX" evidence="1">
    <location>
        <begin position="12"/>
        <end position="149"/>
    </location>
</feature>
<dbReference type="AlphaFoldDB" id="A0A1V9ZIR7"/>
<sequence length="196" mass="22713">MVGSRAVTPDDVFLGLSASIVSITKENYKEFYSYGVLLDNGVDQWTLHKRYSDFRRFRRALLAMTRRCQCQCRFLYLPLSTVAFPKRTLFTWRHAAERTAVERQRRLAQFVSVLLCLLQPSTHAQTCDFAACAVLNLIIKFLHIVPRTTMELHGHRAPPPRMLWPATARRQKPPIYTIRENDIVVGSPASTRLEWY</sequence>